<feature type="transmembrane region" description="Helical" evidence="7">
    <location>
        <begin position="77"/>
        <end position="98"/>
    </location>
</feature>
<comment type="caution">
    <text evidence="8">The sequence shown here is derived from an EMBL/GenBank/DDBJ whole genome shotgun (WGS) entry which is preliminary data.</text>
</comment>
<keyword evidence="4 7" id="KW-0812">Transmembrane</keyword>
<evidence type="ECO:0000256" key="5">
    <source>
        <dbReference type="ARBA" id="ARBA00022989"/>
    </source>
</evidence>
<dbReference type="GO" id="GO:0015293">
    <property type="term" value="F:symporter activity"/>
    <property type="evidence" value="ECO:0007669"/>
    <property type="project" value="UniProtKB-KW"/>
</dbReference>
<dbReference type="Gene3D" id="1.10.3860.10">
    <property type="entry name" value="Sodium:dicarboxylate symporter"/>
    <property type="match status" value="1"/>
</dbReference>
<dbReference type="PRINTS" id="PR00173">
    <property type="entry name" value="EDTRNSPORT"/>
</dbReference>
<dbReference type="InterPro" id="IPR036458">
    <property type="entry name" value="Na:dicarbo_symporter_sf"/>
</dbReference>
<feature type="transmembrane region" description="Helical" evidence="7">
    <location>
        <begin position="385"/>
        <end position="411"/>
    </location>
</feature>
<keyword evidence="2" id="KW-0813">Transport</keyword>
<evidence type="ECO:0000256" key="1">
    <source>
        <dbReference type="ARBA" id="ARBA00004651"/>
    </source>
</evidence>
<keyword evidence="6 7" id="KW-0472">Membrane</keyword>
<comment type="subcellular location">
    <subcellularLocation>
        <location evidence="1">Cell membrane</location>
        <topology evidence="1">Multi-pass membrane protein</topology>
    </subcellularLocation>
</comment>
<proteinExistence type="predicted"/>
<evidence type="ECO:0000256" key="3">
    <source>
        <dbReference type="ARBA" id="ARBA00022475"/>
    </source>
</evidence>
<reference evidence="8 9" key="1">
    <citation type="submission" date="2018-05" db="EMBL/GenBank/DDBJ databases">
        <title>The Hungate 1000. A catalogue of reference genomes from the rumen microbiome.</title>
        <authorList>
            <person name="Kelly W."/>
        </authorList>
    </citation>
    <scope>NUCLEOTIDE SEQUENCE [LARGE SCALE GENOMIC DNA]</scope>
    <source>
        <strain evidence="8 9">NLAE-zl-C242</strain>
    </source>
</reference>
<feature type="transmembrane region" description="Helical" evidence="7">
    <location>
        <begin position="177"/>
        <end position="196"/>
    </location>
</feature>
<evidence type="ECO:0000256" key="2">
    <source>
        <dbReference type="ARBA" id="ARBA00022448"/>
    </source>
</evidence>
<dbReference type="SUPFAM" id="SSF118215">
    <property type="entry name" value="Proton glutamate symport protein"/>
    <property type="match status" value="1"/>
</dbReference>
<name>A0A2Y9BA69_9FIRM</name>
<evidence type="ECO:0000256" key="6">
    <source>
        <dbReference type="ARBA" id="ARBA00023136"/>
    </source>
</evidence>
<evidence type="ECO:0000313" key="8">
    <source>
        <dbReference type="EMBL" id="PWJ31209.1"/>
    </source>
</evidence>
<evidence type="ECO:0000256" key="7">
    <source>
        <dbReference type="SAM" id="Phobius"/>
    </source>
</evidence>
<protein>
    <submittedName>
        <fullName evidence="8">Na+/H+-dicarboxylate symporter</fullName>
    </submittedName>
</protein>
<organism evidence="8 9">
    <name type="scientific">Faecalicatena orotica</name>
    <dbReference type="NCBI Taxonomy" id="1544"/>
    <lineage>
        <taxon>Bacteria</taxon>
        <taxon>Bacillati</taxon>
        <taxon>Bacillota</taxon>
        <taxon>Clostridia</taxon>
        <taxon>Lachnospirales</taxon>
        <taxon>Lachnospiraceae</taxon>
        <taxon>Faecalicatena</taxon>
    </lineage>
</organism>
<dbReference type="PANTHER" id="PTHR42865:SF7">
    <property type="entry name" value="PROTON_GLUTAMATE-ASPARTATE SYMPORTER"/>
    <property type="match status" value="1"/>
</dbReference>
<dbReference type="RefSeq" id="WP_109729933.1">
    <property type="nucleotide sequence ID" value="NZ_CABJCL010000005.1"/>
</dbReference>
<sequence length="451" mass="47785">MKNQKSKPSLAVKMGIALALGIIAGFLFMFLRESLNSSGNGDIWNTINNILFQDITAEGATSAIGLFYIIGQMFIRALQLVIIPMVFTSIALAIGTISDTKTLGRISFKTISWFLLCYLFALLLAGIVGLSLFNAGFFNVSDLSGLEASSGTTGSNPLLVVLNMVPSNVATAFSNNTAVLAIVFLAVSLGLAMNVLGEEKTATLKNFLKELNDVIVVFLNFVVTKFGPLAIFVLLSRTFATYGIDYLKPALVYAVTTIILLLLFLTVGYSLIIWIGTKLNPIMFLKKIAKVIVFAFSTSSSAAALPLNLETTTNELGVDTKIASFVLPLGMTVNMNGNAIMQVIATLFIAGCAGYDVTPLSLLVISLLSLVASVGTPAAPGAGAVILFTILSGVGFTNDGALLAYGLILAINRPIEMLMTTLNVVGDSCTSVYVAKSEGLLNKDVYNSKVK</sequence>
<dbReference type="EMBL" id="QGDL01000002">
    <property type="protein sequence ID" value="PWJ31209.1"/>
    <property type="molecule type" value="Genomic_DNA"/>
</dbReference>
<gene>
    <name evidence="8" type="ORF">A8806_10265</name>
</gene>
<dbReference type="PANTHER" id="PTHR42865">
    <property type="entry name" value="PROTON/GLUTAMATE-ASPARTATE SYMPORTER"/>
    <property type="match status" value="1"/>
</dbReference>
<dbReference type="InterPro" id="IPR001991">
    <property type="entry name" value="Na-dicarboxylate_symporter"/>
</dbReference>
<feature type="transmembrane region" description="Helical" evidence="7">
    <location>
        <begin position="251"/>
        <end position="276"/>
    </location>
</feature>
<keyword evidence="5 7" id="KW-1133">Transmembrane helix</keyword>
<dbReference type="AlphaFoldDB" id="A0A2Y9BA69"/>
<dbReference type="GO" id="GO:0005886">
    <property type="term" value="C:plasma membrane"/>
    <property type="evidence" value="ECO:0007669"/>
    <property type="project" value="UniProtKB-SubCell"/>
</dbReference>
<feature type="transmembrane region" description="Helical" evidence="7">
    <location>
        <begin position="217"/>
        <end position="239"/>
    </location>
</feature>
<accession>A0A2Y9BA69</accession>
<dbReference type="Proteomes" id="UP000245845">
    <property type="component" value="Unassembled WGS sequence"/>
</dbReference>
<evidence type="ECO:0000313" key="9">
    <source>
        <dbReference type="Proteomes" id="UP000245845"/>
    </source>
</evidence>
<dbReference type="OrthoDB" id="9768885at2"/>
<dbReference type="Pfam" id="PF00375">
    <property type="entry name" value="SDF"/>
    <property type="match status" value="1"/>
</dbReference>
<keyword evidence="9" id="KW-1185">Reference proteome</keyword>
<evidence type="ECO:0000256" key="4">
    <source>
        <dbReference type="ARBA" id="ARBA00022692"/>
    </source>
</evidence>
<keyword evidence="3" id="KW-1003">Cell membrane</keyword>
<feature type="transmembrane region" description="Helical" evidence="7">
    <location>
        <begin position="12"/>
        <end position="30"/>
    </location>
</feature>
<feature type="transmembrane region" description="Helical" evidence="7">
    <location>
        <begin position="110"/>
        <end position="133"/>
    </location>
</feature>